<dbReference type="PANTHER" id="PTHR33985">
    <property type="entry name" value="OS02G0491300 PROTEIN-RELATED"/>
    <property type="match status" value="1"/>
</dbReference>
<dbReference type="PANTHER" id="PTHR33985:SF19">
    <property type="entry name" value="FASCICLIN-LIKE ARABINOGALACTAN PROTEIN 21"/>
    <property type="match status" value="1"/>
</dbReference>
<dbReference type="InterPro" id="IPR000782">
    <property type="entry name" value="FAS1_domain"/>
</dbReference>
<comment type="similarity">
    <text evidence="1">Belongs to the fasciclin-like AGP family.</text>
</comment>
<keyword evidence="2" id="KW-0732">Signal</keyword>
<evidence type="ECO:0000256" key="3">
    <source>
        <dbReference type="SAM" id="Coils"/>
    </source>
</evidence>
<evidence type="ECO:0000256" key="1">
    <source>
        <dbReference type="ARBA" id="ARBA00007843"/>
    </source>
</evidence>
<dbReference type="EMBL" id="JAYMYR010000004">
    <property type="protein sequence ID" value="KAK7369630.1"/>
    <property type="molecule type" value="Genomic_DNA"/>
</dbReference>
<evidence type="ECO:0000256" key="2">
    <source>
        <dbReference type="ARBA" id="ARBA00022729"/>
    </source>
</evidence>
<protein>
    <recommendedName>
        <fullName evidence="5">FAS1 domain-containing protein</fullName>
    </recommendedName>
</protein>
<evidence type="ECO:0000256" key="4">
    <source>
        <dbReference type="SAM" id="Phobius"/>
    </source>
</evidence>
<keyword evidence="4" id="KW-0812">Transmembrane</keyword>
<keyword evidence="4" id="KW-1133">Transmembrane helix</keyword>
<name>A0AAN9NAM6_PHACN</name>
<organism evidence="6 7">
    <name type="scientific">Phaseolus coccineus</name>
    <name type="common">Scarlet runner bean</name>
    <name type="synonym">Phaseolus multiflorus</name>
    <dbReference type="NCBI Taxonomy" id="3886"/>
    <lineage>
        <taxon>Eukaryota</taxon>
        <taxon>Viridiplantae</taxon>
        <taxon>Streptophyta</taxon>
        <taxon>Embryophyta</taxon>
        <taxon>Tracheophyta</taxon>
        <taxon>Spermatophyta</taxon>
        <taxon>Magnoliopsida</taxon>
        <taxon>eudicotyledons</taxon>
        <taxon>Gunneridae</taxon>
        <taxon>Pentapetalae</taxon>
        <taxon>rosids</taxon>
        <taxon>fabids</taxon>
        <taxon>Fabales</taxon>
        <taxon>Fabaceae</taxon>
        <taxon>Papilionoideae</taxon>
        <taxon>50 kb inversion clade</taxon>
        <taxon>NPAAA clade</taxon>
        <taxon>indigoferoid/millettioid clade</taxon>
        <taxon>Phaseoleae</taxon>
        <taxon>Phaseolus</taxon>
    </lineage>
</organism>
<dbReference type="InterPro" id="IPR052806">
    <property type="entry name" value="Fasciclin-like_AGP"/>
</dbReference>
<dbReference type="SMART" id="SM00554">
    <property type="entry name" value="FAS1"/>
    <property type="match status" value="2"/>
</dbReference>
<dbReference type="InterPro" id="IPR036378">
    <property type="entry name" value="FAS1_dom_sf"/>
</dbReference>
<keyword evidence="7" id="KW-1185">Reference proteome</keyword>
<sequence length="651" mass="71554">MEFLYPCLLEREFSLQKKHSTLFLAVVCMAYSHWCWFPLYIAASVGLGIIAISSAIRSSDSKNSTQEGTPIPHDLSLNASNALRRAGFLLMADLLHHSPSFFKPPQNSTIFAIRDSAIRNTSHPLWFLKTLLLYHTAAATSSNPFSFHDLLNMSQGTCLTTLLRHKNISLTKVDPARNSVEINNVLISNPNIFLGDQLAVHGVLAPFSPLHPQDLLQRGLDFFIRSPTCSSNVSLSKDGVQWNHVVHLLRAKGYASFSVALRSVLEGIKKDYSGSLGFATIFAPPDFMLLGSNPSTLLDRAVRLHILPQRFRYEELTSLPVRTLLKTLVPDELLEIDGVLDLAPCMLVNGIEIVAPDMITSEKFVVHGISKAFKMAELAGIQSSFEHSSSAAADDDVSDDFLPKRKTQNIFTVEKSTKNENVYFEDTASSGKASQYYIRGSKLKLDDAEKEIEELNSDQETVIGVFPEEGGCNEDVCASPVRAAEQHTDAKKTSLHENLRYLPYFQSVFCVNAMAVLRLTVTSSLFILGVLAFVAGCAMGESSSKGVRTEEKCSKNSISVSQTQTNPLPSGIPQYTVEIANTCSNCKISGIHLNCGMFSSATLINPKIFRRLAYYDCLVNDGKPLNSGAIVSFRYATTYLYPLSVSSVVCG</sequence>
<feature type="transmembrane region" description="Helical" evidence="4">
    <location>
        <begin position="21"/>
        <end position="52"/>
    </location>
</feature>
<evidence type="ECO:0000313" key="7">
    <source>
        <dbReference type="Proteomes" id="UP001374584"/>
    </source>
</evidence>
<accession>A0AAN9NAM6</accession>
<dbReference type="AlphaFoldDB" id="A0AAN9NAM6"/>
<dbReference type="Proteomes" id="UP001374584">
    <property type="component" value="Unassembled WGS sequence"/>
</dbReference>
<feature type="coiled-coil region" evidence="3">
    <location>
        <begin position="438"/>
        <end position="465"/>
    </location>
</feature>
<keyword evidence="3" id="KW-0175">Coiled coil</keyword>
<dbReference type="InterPro" id="IPR040361">
    <property type="entry name" value="TPD1"/>
</dbReference>
<proteinExistence type="inferred from homology"/>
<comment type="caution">
    <text evidence="6">The sequence shown here is derived from an EMBL/GenBank/DDBJ whole genome shotgun (WGS) entry which is preliminary data.</text>
</comment>
<reference evidence="6 7" key="1">
    <citation type="submission" date="2024-01" db="EMBL/GenBank/DDBJ databases">
        <title>The genomes of 5 underutilized Papilionoideae crops provide insights into root nodulation and disease resistanc.</title>
        <authorList>
            <person name="Jiang F."/>
        </authorList>
    </citation>
    <scope>NUCLEOTIDE SEQUENCE [LARGE SCALE GENOMIC DNA]</scope>
    <source>
        <strain evidence="6">JINMINGXINNONG_FW02</strain>
        <tissue evidence="6">Leaves</tissue>
    </source>
</reference>
<evidence type="ECO:0000259" key="5">
    <source>
        <dbReference type="SMART" id="SM00554"/>
    </source>
</evidence>
<feature type="domain" description="FAS1" evidence="5">
    <location>
        <begin position="109"/>
        <end position="210"/>
    </location>
</feature>
<evidence type="ECO:0000313" key="6">
    <source>
        <dbReference type="EMBL" id="KAK7369630.1"/>
    </source>
</evidence>
<keyword evidence="4" id="KW-0472">Membrane</keyword>
<gene>
    <name evidence="6" type="ORF">VNO80_11672</name>
</gene>
<dbReference type="Pfam" id="PF24068">
    <property type="entry name" value="TPD1_C"/>
    <property type="match status" value="1"/>
</dbReference>
<dbReference type="SUPFAM" id="SSF82153">
    <property type="entry name" value="FAS1 domain"/>
    <property type="match status" value="2"/>
</dbReference>
<feature type="domain" description="FAS1" evidence="5">
    <location>
        <begin position="280"/>
        <end position="376"/>
    </location>
</feature>